<proteinExistence type="predicted"/>
<dbReference type="InParanoid" id="A0A0C3NEI6"/>
<feature type="transmembrane region" description="Helical" evidence="1">
    <location>
        <begin position="112"/>
        <end position="134"/>
    </location>
</feature>
<gene>
    <name evidence="3" type="ORF">M404DRAFT_810703</name>
</gene>
<protein>
    <submittedName>
        <fullName evidence="3">Uncharacterized protein</fullName>
    </submittedName>
</protein>
<sequence>MSYLVLVLVCTVWHVITTCPRLPLIMASDSLFFLLHTPLTSNYHHLIQGHILLKKKNVCSARMFQLWRLCVVISCCSLYLSPALLCLRDEGVASGDSGAIRLLLSCPPSFHSFSACGGVLTWTVVFIFFASHILPMTHM</sequence>
<name>A0A0C3NEI6_PISTI</name>
<keyword evidence="1" id="KW-0812">Transmembrane</keyword>
<accession>A0A0C3NEI6</accession>
<reference evidence="4" key="2">
    <citation type="submission" date="2015-01" db="EMBL/GenBank/DDBJ databases">
        <title>Evolutionary Origins and Diversification of the Mycorrhizal Mutualists.</title>
        <authorList>
            <consortium name="DOE Joint Genome Institute"/>
            <consortium name="Mycorrhizal Genomics Consortium"/>
            <person name="Kohler A."/>
            <person name="Kuo A."/>
            <person name="Nagy L.G."/>
            <person name="Floudas D."/>
            <person name="Copeland A."/>
            <person name="Barry K.W."/>
            <person name="Cichocki N."/>
            <person name="Veneault-Fourrey C."/>
            <person name="LaButti K."/>
            <person name="Lindquist E.A."/>
            <person name="Lipzen A."/>
            <person name="Lundell T."/>
            <person name="Morin E."/>
            <person name="Murat C."/>
            <person name="Riley R."/>
            <person name="Ohm R."/>
            <person name="Sun H."/>
            <person name="Tunlid A."/>
            <person name="Henrissat B."/>
            <person name="Grigoriev I.V."/>
            <person name="Hibbett D.S."/>
            <person name="Martin F."/>
        </authorList>
    </citation>
    <scope>NUCLEOTIDE SEQUENCE [LARGE SCALE GENOMIC DNA]</scope>
    <source>
        <strain evidence="4">Marx 270</strain>
    </source>
</reference>
<keyword evidence="2" id="KW-0732">Signal</keyword>
<evidence type="ECO:0000313" key="3">
    <source>
        <dbReference type="EMBL" id="KIN99514.1"/>
    </source>
</evidence>
<dbReference type="EMBL" id="KN832004">
    <property type="protein sequence ID" value="KIN99514.1"/>
    <property type="molecule type" value="Genomic_DNA"/>
</dbReference>
<dbReference type="OrthoDB" id="2693338at2759"/>
<dbReference type="AlphaFoldDB" id="A0A0C3NEI6"/>
<feature type="transmembrane region" description="Helical" evidence="1">
    <location>
        <begin position="65"/>
        <end position="85"/>
    </location>
</feature>
<organism evidence="3 4">
    <name type="scientific">Pisolithus tinctorius Marx 270</name>
    <dbReference type="NCBI Taxonomy" id="870435"/>
    <lineage>
        <taxon>Eukaryota</taxon>
        <taxon>Fungi</taxon>
        <taxon>Dikarya</taxon>
        <taxon>Basidiomycota</taxon>
        <taxon>Agaricomycotina</taxon>
        <taxon>Agaricomycetes</taxon>
        <taxon>Agaricomycetidae</taxon>
        <taxon>Boletales</taxon>
        <taxon>Sclerodermatineae</taxon>
        <taxon>Pisolithaceae</taxon>
        <taxon>Pisolithus</taxon>
    </lineage>
</organism>
<keyword evidence="4" id="KW-1185">Reference proteome</keyword>
<keyword evidence="1" id="KW-0472">Membrane</keyword>
<dbReference type="Proteomes" id="UP000054217">
    <property type="component" value="Unassembled WGS sequence"/>
</dbReference>
<evidence type="ECO:0000256" key="1">
    <source>
        <dbReference type="SAM" id="Phobius"/>
    </source>
</evidence>
<evidence type="ECO:0000313" key="4">
    <source>
        <dbReference type="Proteomes" id="UP000054217"/>
    </source>
</evidence>
<reference evidence="3 4" key="1">
    <citation type="submission" date="2014-04" db="EMBL/GenBank/DDBJ databases">
        <authorList>
            <consortium name="DOE Joint Genome Institute"/>
            <person name="Kuo A."/>
            <person name="Kohler A."/>
            <person name="Costa M.D."/>
            <person name="Nagy L.G."/>
            <person name="Floudas D."/>
            <person name="Copeland A."/>
            <person name="Barry K.W."/>
            <person name="Cichocki N."/>
            <person name="Veneault-Fourrey C."/>
            <person name="LaButti K."/>
            <person name="Lindquist E.A."/>
            <person name="Lipzen A."/>
            <person name="Lundell T."/>
            <person name="Morin E."/>
            <person name="Murat C."/>
            <person name="Sun H."/>
            <person name="Tunlid A."/>
            <person name="Henrissat B."/>
            <person name="Grigoriev I.V."/>
            <person name="Hibbett D.S."/>
            <person name="Martin F."/>
            <person name="Nordberg H.P."/>
            <person name="Cantor M.N."/>
            <person name="Hua S.X."/>
        </authorList>
    </citation>
    <scope>NUCLEOTIDE SEQUENCE [LARGE SCALE GENOMIC DNA]</scope>
    <source>
        <strain evidence="3 4">Marx 270</strain>
    </source>
</reference>
<evidence type="ECO:0000256" key="2">
    <source>
        <dbReference type="SAM" id="SignalP"/>
    </source>
</evidence>
<keyword evidence="1" id="KW-1133">Transmembrane helix</keyword>
<feature type="chain" id="PRO_5002180188" evidence="2">
    <location>
        <begin position="18"/>
        <end position="139"/>
    </location>
</feature>
<feature type="signal peptide" evidence="2">
    <location>
        <begin position="1"/>
        <end position="17"/>
    </location>
</feature>
<dbReference type="HOGENOM" id="CLU_1845925_0_0_1"/>